<dbReference type="SMART" id="SM00276">
    <property type="entry name" value="GLECT"/>
    <property type="match status" value="1"/>
</dbReference>
<evidence type="ECO:0000256" key="1">
    <source>
        <dbReference type="ARBA" id="ARBA00022734"/>
    </source>
</evidence>
<dbReference type="PANTHER" id="PTHR11346">
    <property type="entry name" value="GALECTIN"/>
    <property type="match status" value="1"/>
</dbReference>
<accession>A0A8C3DGB2</accession>
<dbReference type="InterPro" id="IPR044156">
    <property type="entry name" value="Galectin-like"/>
</dbReference>
<sequence length="171" mass="19183">MPIPAHVGSWPAVSIKTPLSVRPGGAAARGRRAMALRFEALHPEGICPGWSIVVQGETSSSSSMFEINLLSDPGDQIALHFNPRFSSSRIVCNSFLNSHWGQEEVNNTFPFKAKEPFQVEIYSDQDYFHIFINENKVLQYKHRQKNLSSITKLQILNDIDISSVEITKRGL</sequence>
<dbReference type="GO" id="GO:0030246">
    <property type="term" value="F:carbohydrate binding"/>
    <property type="evidence" value="ECO:0007669"/>
    <property type="project" value="UniProtKB-UniRule"/>
</dbReference>
<name>A0A8C3DGB2_CORMO</name>
<keyword evidence="1" id="KW-0430">Lectin</keyword>
<dbReference type="Ensembl" id="ENSCMUT00000007063.2">
    <property type="protein sequence ID" value="ENSCMUP00000006551.1"/>
    <property type="gene ID" value="ENSCMUG00000004349.2"/>
</dbReference>
<organism evidence="2 3">
    <name type="scientific">Corvus moneduloides</name>
    <name type="common">New Caledonian crow</name>
    <dbReference type="NCBI Taxonomy" id="1196302"/>
    <lineage>
        <taxon>Eukaryota</taxon>
        <taxon>Metazoa</taxon>
        <taxon>Chordata</taxon>
        <taxon>Craniata</taxon>
        <taxon>Vertebrata</taxon>
        <taxon>Euteleostomi</taxon>
        <taxon>Archelosauria</taxon>
        <taxon>Archosauria</taxon>
        <taxon>Dinosauria</taxon>
        <taxon>Saurischia</taxon>
        <taxon>Theropoda</taxon>
        <taxon>Coelurosauria</taxon>
        <taxon>Aves</taxon>
        <taxon>Neognathae</taxon>
        <taxon>Neoaves</taxon>
        <taxon>Telluraves</taxon>
        <taxon>Australaves</taxon>
        <taxon>Passeriformes</taxon>
        <taxon>Corvoidea</taxon>
        <taxon>Corvidae</taxon>
        <taxon>Corvus</taxon>
    </lineage>
</organism>
<evidence type="ECO:0000313" key="3">
    <source>
        <dbReference type="Proteomes" id="UP000694553"/>
    </source>
</evidence>
<gene>
    <name evidence="2" type="primary">GRIFIN</name>
</gene>
<dbReference type="AlphaFoldDB" id="A0A8C3DGB2"/>
<dbReference type="CDD" id="cd00070">
    <property type="entry name" value="GLECT"/>
    <property type="match status" value="1"/>
</dbReference>
<dbReference type="PANTHER" id="PTHR11346:SF21">
    <property type="entry name" value="GRIFIN"/>
    <property type="match status" value="1"/>
</dbReference>
<keyword evidence="3" id="KW-1185">Reference proteome</keyword>
<reference evidence="3" key="1">
    <citation type="submission" date="2019-10" db="EMBL/GenBank/DDBJ databases">
        <title>Corvus moneduloides (New Caledonian crow) genome, bCorMon1, primary haplotype.</title>
        <authorList>
            <person name="Rutz C."/>
            <person name="Fungtammasan C."/>
            <person name="Mountcastle J."/>
            <person name="Formenti G."/>
            <person name="Chow W."/>
            <person name="Howe K."/>
            <person name="Steele M.P."/>
            <person name="Fernandes J."/>
            <person name="Gilbert M.T.P."/>
            <person name="Fedrigo O."/>
            <person name="Jarvis E.D."/>
            <person name="Gemmell N."/>
        </authorList>
    </citation>
    <scope>NUCLEOTIDE SEQUENCE [LARGE SCALE GENOMIC DNA]</scope>
</reference>
<reference evidence="2" key="2">
    <citation type="submission" date="2025-08" db="UniProtKB">
        <authorList>
            <consortium name="Ensembl"/>
        </authorList>
    </citation>
    <scope>IDENTIFICATION</scope>
</reference>
<dbReference type="PROSITE" id="PS51304">
    <property type="entry name" value="GALECTIN"/>
    <property type="match status" value="1"/>
</dbReference>
<dbReference type="Proteomes" id="UP000694553">
    <property type="component" value="Unassembled WGS sequence"/>
</dbReference>
<dbReference type="SUPFAM" id="SSF49899">
    <property type="entry name" value="Concanavalin A-like lectins/glucanases"/>
    <property type="match status" value="1"/>
</dbReference>
<evidence type="ECO:0000313" key="2">
    <source>
        <dbReference type="Ensembl" id="ENSCMUP00000006551.1"/>
    </source>
</evidence>
<protein>
    <submittedName>
        <fullName evidence="2">Galectin-related inter-fiber protein</fullName>
    </submittedName>
</protein>
<dbReference type="Gene3D" id="2.60.120.200">
    <property type="match status" value="1"/>
</dbReference>
<dbReference type="OMA" id="GICPGWS"/>
<dbReference type="Pfam" id="PF00337">
    <property type="entry name" value="Gal-bind_lectin"/>
    <property type="match status" value="1"/>
</dbReference>
<reference evidence="2" key="3">
    <citation type="submission" date="2025-09" db="UniProtKB">
        <authorList>
            <consortium name="Ensembl"/>
        </authorList>
    </citation>
    <scope>IDENTIFICATION</scope>
</reference>
<proteinExistence type="predicted"/>
<dbReference type="FunFam" id="2.60.120.200:FF:000021">
    <property type="entry name" value="Galectin"/>
    <property type="match status" value="1"/>
</dbReference>
<dbReference type="InterPro" id="IPR001079">
    <property type="entry name" value="Galectin_CRD"/>
</dbReference>
<dbReference type="InterPro" id="IPR013320">
    <property type="entry name" value="ConA-like_dom_sf"/>
</dbReference>
<dbReference type="SMART" id="SM00908">
    <property type="entry name" value="Gal-bind_lectin"/>
    <property type="match status" value="1"/>
</dbReference>